<evidence type="ECO:0000259" key="4">
    <source>
        <dbReference type="Pfam" id="PF00881"/>
    </source>
</evidence>
<dbReference type="Gene3D" id="3.40.109.10">
    <property type="entry name" value="NADH Oxidase"/>
    <property type="match status" value="1"/>
</dbReference>
<gene>
    <name evidence="5" type="ORF">FPZ49_03940</name>
</gene>
<keyword evidence="2" id="KW-0560">Oxidoreductase</keyword>
<dbReference type="InterPro" id="IPR029479">
    <property type="entry name" value="Nitroreductase"/>
</dbReference>
<comment type="caution">
    <text evidence="5">The sequence shown here is derived from an EMBL/GenBank/DDBJ whole genome shotgun (WGS) entry which is preliminary data.</text>
</comment>
<dbReference type="SUPFAM" id="SSF55469">
    <property type="entry name" value="FMN-dependent nitroreductase-like"/>
    <property type="match status" value="1"/>
</dbReference>
<evidence type="ECO:0000256" key="3">
    <source>
        <dbReference type="SAM" id="MobiDB-lite"/>
    </source>
</evidence>
<evidence type="ECO:0000313" key="6">
    <source>
        <dbReference type="Proteomes" id="UP000317036"/>
    </source>
</evidence>
<reference evidence="5 6" key="1">
    <citation type="submission" date="2019-07" db="EMBL/GenBank/DDBJ databases">
        <authorList>
            <person name="Kim J."/>
        </authorList>
    </citation>
    <scope>NUCLEOTIDE SEQUENCE [LARGE SCALE GENOMIC DNA]</scope>
    <source>
        <strain evidence="5 6">JC52</strain>
    </source>
</reference>
<dbReference type="Proteomes" id="UP000317036">
    <property type="component" value="Unassembled WGS sequence"/>
</dbReference>
<accession>A0A559KGX3</accession>
<comment type="similarity">
    <text evidence="1">Belongs to the nitroreductase family.</text>
</comment>
<dbReference type="InterPro" id="IPR000415">
    <property type="entry name" value="Nitroreductase-like"/>
</dbReference>
<feature type="compositionally biased region" description="Basic and acidic residues" evidence="3">
    <location>
        <begin position="188"/>
        <end position="197"/>
    </location>
</feature>
<evidence type="ECO:0000256" key="1">
    <source>
        <dbReference type="ARBA" id="ARBA00007118"/>
    </source>
</evidence>
<proteinExistence type="inferred from homology"/>
<protein>
    <submittedName>
        <fullName evidence="5">Nitroreductase family protein</fullName>
    </submittedName>
</protein>
<dbReference type="OrthoDB" id="9782629at2"/>
<dbReference type="EMBL" id="VNJI01000003">
    <property type="protein sequence ID" value="TVY11387.1"/>
    <property type="molecule type" value="Genomic_DNA"/>
</dbReference>
<evidence type="ECO:0000256" key="2">
    <source>
        <dbReference type="ARBA" id="ARBA00023002"/>
    </source>
</evidence>
<feature type="domain" description="Nitroreductase" evidence="4">
    <location>
        <begin position="27"/>
        <end position="80"/>
    </location>
</feature>
<dbReference type="GO" id="GO:0016491">
    <property type="term" value="F:oxidoreductase activity"/>
    <property type="evidence" value="ECO:0007669"/>
    <property type="project" value="UniProtKB-KW"/>
</dbReference>
<dbReference type="PANTHER" id="PTHR43673">
    <property type="entry name" value="NAD(P)H NITROREDUCTASE YDGI-RELATED"/>
    <property type="match status" value="1"/>
</dbReference>
<organism evidence="5 6">
    <name type="scientific">Paenibacillus cremeus</name>
    <dbReference type="NCBI Taxonomy" id="2163881"/>
    <lineage>
        <taxon>Bacteria</taxon>
        <taxon>Bacillati</taxon>
        <taxon>Bacillota</taxon>
        <taxon>Bacilli</taxon>
        <taxon>Bacillales</taxon>
        <taxon>Paenibacillaceae</taxon>
        <taxon>Paenibacillus</taxon>
    </lineage>
</organism>
<name>A0A559KGX3_9BACL</name>
<dbReference type="Pfam" id="PF00881">
    <property type="entry name" value="Nitroreductase"/>
    <property type="match status" value="2"/>
</dbReference>
<dbReference type="CDD" id="cd02138">
    <property type="entry name" value="TdsD-like"/>
    <property type="match status" value="1"/>
</dbReference>
<feature type="region of interest" description="Disordered" evidence="3">
    <location>
        <begin position="177"/>
        <end position="205"/>
    </location>
</feature>
<sequence length="205" mass="22683">MTYHSSVTSEATEHRHADHEIDPQFLNRWSPRSFKEKPVPDEALYRLFEAARWAPSGNNEQPWRYIIARTMEDRATFLSFIAPSNAAWCSKAPVLVLVASAMINSRGAESRSHAFDAGAAWGYLALEAGRQGLIAHAMGGFERDKARETLGVPADYALHAVVAIGYRGEREALPEALQAREQPSSRKPLAELLHEGRFGASISNP</sequence>
<dbReference type="AlphaFoldDB" id="A0A559KGX3"/>
<evidence type="ECO:0000313" key="5">
    <source>
        <dbReference type="EMBL" id="TVY11387.1"/>
    </source>
</evidence>
<dbReference type="PANTHER" id="PTHR43673:SF10">
    <property type="entry name" value="NADH DEHYDROGENASE_NAD(P)H NITROREDUCTASE XCC3605-RELATED"/>
    <property type="match status" value="1"/>
</dbReference>
<dbReference type="RefSeq" id="WP_144843480.1">
    <property type="nucleotide sequence ID" value="NZ_VNJI01000003.1"/>
</dbReference>
<feature type="domain" description="Nitroreductase" evidence="4">
    <location>
        <begin position="85"/>
        <end position="166"/>
    </location>
</feature>
<keyword evidence="6" id="KW-1185">Reference proteome</keyword>